<dbReference type="EMBL" id="PCYM01000006">
    <property type="protein sequence ID" value="PIR47491.1"/>
    <property type="molecule type" value="Genomic_DNA"/>
</dbReference>
<name>A0A2H0RLQ6_9BACT</name>
<dbReference type="AlphaFoldDB" id="A0A2H0RLQ6"/>
<accession>A0A2H0RLQ6</accession>
<organism evidence="3 4">
    <name type="scientific">Candidatus Uhrbacteria bacterium CG10_big_fil_rev_8_21_14_0_10_50_16</name>
    <dbReference type="NCBI Taxonomy" id="1975039"/>
    <lineage>
        <taxon>Bacteria</taxon>
        <taxon>Candidatus Uhriibacteriota</taxon>
    </lineage>
</organism>
<sequence>MPDVQQTATTQIPPPKEVITPPMPGRGPMHKHTGFIIAIALTSLLLVGAAVMAYLSWDTGAKLAKQNAALQTSTLTLQQQNSDLQTSLAKEMDRPGPIPFYYTQQDEPFTGSTDIHEVDQITGEDTVILTIPKGNSHFEIVAQPRTKWDGRIFLNRIVEGDNPGWTLYEFNTEDGTELIASSVQSLLPFSASAILLAPDQHYGALIFDTADQSEEPHLQFIDLLTATTWDVKTLGRDRSFADMYYEFGGIGNYAMRWTSNNCMRVNIYQQNEEGNRTLVETPEYCLSDFIQ</sequence>
<evidence type="ECO:0000313" key="4">
    <source>
        <dbReference type="Proteomes" id="UP000230084"/>
    </source>
</evidence>
<feature type="transmembrane region" description="Helical" evidence="2">
    <location>
        <begin position="35"/>
        <end position="57"/>
    </location>
</feature>
<evidence type="ECO:0000256" key="1">
    <source>
        <dbReference type="SAM" id="MobiDB-lite"/>
    </source>
</evidence>
<evidence type="ECO:0000256" key="2">
    <source>
        <dbReference type="SAM" id="Phobius"/>
    </source>
</evidence>
<protein>
    <submittedName>
        <fullName evidence="3">Uncharacterized protein</fullName>
    </submittedName>
</protein>
<keyword evidence="2" id="KW-1133">Transmembrane helix</keyword>
<feature type="compositionally biased region" description="Pro residues" evidence="1">
    <location>
        <begin position="12"/>
        <end position="21"/>
    </location>
</feature>
<feature type="compositionally biased region" description="Polar residues" evidence="1">
    <location>
        <begin position="1"/>
        <end position="11"/>
    </location>
</feature>
<reference evidence="3 4" key="1">
    <citation type="submission" date="2017-09" db="EMBL/GenBank/DDBJ databases">
        <title>Depth-based differentiation of microbial function through sediment-hosted aquifers and enrichment of novel symbionts in the deep terrestrial subsurface.</title>
        <authorList>
            <person name="Probst A.J."/>
            <person name="Ladd B."/>
            <person name="Jarett J.K."/>
            <person name="Geller-Mcgrath D.E."/>
            <person name="Sieber C.M."/>
            <person name="Emerson J.B."/>
            <person name="Anantharaman K."/>
            <person name="Thomas B.C."/>
            <person name="Malmstrom R."/>
            <person name="Stieglmeier M."/>
            <person name="Klingl A."/>
            <person name="Woyke T."/>
            <person name="Ryan C.M."/>
            <person name="Banfield J.F."/>
        </authorList>
    </citation>
    <scope>NUCLEOTIDE SEQUENCE [LARGE SCALE GENOMIC DNA]</scope>
    <source>
        <strain evidence="3">CG10_big_fil_rev_8_21_14_0_10_50_16</strain>
    </source>
</reference>
<gene>
    <name evidence="3" type="ORF">COV06_03510</name>
</gene>
<comment type="caution">
    <text evidence="3">The sequence shown here is derived from an EMBL/GenBank/DDBJ whole genome shotgun (WGS) entry which is preliminary data.</text>
</comment>
<evidence type="ECO:0000313" key="3">
    <source>
        <dbReference type="EMBL" id="PIR47491.1"/>
    </source>
</evidence>
<keyword evidence="2" id="KW-0472">Membrane</keyword>
<proteinExistence type="predicted"/>
<feature type="region of interest" description="Disordered" evidence="1">
    <location>
        <begin position="1"/>
        <end position="21"/>
    </location>
</feature>
<dbReference type="Proteomes" id="UP000230084">
    <property type="component" value="Unassembled WGS sequence"/>
</dbReference>
<keyword evidence="2" id="KW-0812">Transmembrane</keyword>